<accession>A0A202BZU4</accession>
<dbReference type="AlphaFoldDB" id="A0A202BZU4"/>
<sequence length="75" mass="9501">MWFTEEYFVICGFIVFVFRDLYFNISLSYLTLSFIIFYPEYRIRLIKHFKWYFLYQSFIIYTFAASFYFIYSLFS</sequence>
<feature type="transmembrane region" description="Helical" evidence="1">
    <location>
        <begin position="51"/>
        <end position="71"/>
    </location>
</feature>
<protein>
    <submittedName>
        <fullName evidence="2">Uncharacterized protein</fullName>
    </submittedName>
</protein>
<keyword evidence="1" id="KW-1133">Transmembrane helix</keyword>
<evidence type="ECO:0000256" key="1">
    <source>
        <dbReference type="SAM" id="Phobius"/>
    </source>
</evidence>
<reference evidence="3" key="1">
    <citation type="submission" date="2017-02" db="EMBL/GenBank/DDBJ databases">
        <authorList>
            <person name="Tetz G."/>
            <person name="Tetz V."/>
        </authorList>
    </citation>
    <scope>NUCLEOTIDE SEQUENCE [LARGE SCALE GENOMIC DNA]</scope>
    <source>
        <strain evidence="3">VT16-26</strain>
    </source>
</reference>
<proteinExistence type="predicted"/>
<name>A0A202BZU4_9FLAO</name>
<keyword evidence="1" id="KW-0472">Membrane</keyword>
<organism evidence="2 3">
    <name type="scientific">Chryseobacterium mucoviscidosis</name>
    <dbReference type="NCBI Taxonomy" id="1945581"/>
    <lineage>
        <taxon>Bacteria</taxon>
        <taxon>Pseudomonadati</taxon>
        <taxon>Bacteroidota</taxon>
        <taxon>Flavobacteriia</taxon>
        <taxon>Flavobacteriales</taxon>
        <taxon>Weeksellaceae</taxon>
        <taxon>Chryseobacterium group</taxon>
        <taxon>Chryseobacterium</taxon>
    </lineage>
</organism>
<gene>
    <name evidence="2" type="ORF">B0E34_11685</name>
</gene>
<dbReference type="EMBL" id="MVAG01000119">
    <property type="protein sequence ID" value="OVE56976.1"/>
    <property type="molecule type" value="Genomic_DNA"/>
</dbReference>
<keyword evidence="3" id="KW-1185">Reference proteome</keyword>
<comment type="caution">
    <text evidence="2">The sequence shown here is derived from an EMBL/GenBank/DDBJ whole genome shotgun (WGS) entry which is preliminary data.</text>
</comment>
<keyword evidence="1" id="KW-0812">Transmembrane</keyword>
<evidence type="ECO:0000313" key="3">
    <source>
        <dbReference type="Proteomes" id="UP000196355"/>
    </source>
</evidence>
<dbReference type="Proteomes" id="UP000196355">
    <property type="component" value="Unassembled WGS sequence"/>
</dbReference>
<feature type="transmembrane region" description="Helical" evidence="1">
    <location>
        <begin position="21"/>
        <end position="39"/>
    </location>
</feature>
<evidence type="ECO:0000313" key="2">
    <source>
        <dbReference type="EMBL" id="OVE56976.1"/>
    </source>
</evidence>